<comment type="caution">
    <text evidence="1">The sequence shown here is derived from an EMBL/GenBank/DDBJ whole genome shotgun (WGS) entry which is preliminary data.</text>
</comment>
<protein>
    <submittedName>
        <fullName evidence="1">Uncharacterized protein</fullName>
    </submittedName>
</protein>
<sequence>MQNLSDDLLETVNNLAKLGSTFHELSEKTTELHKTAQSDLVNNIISFRECSGWRIDIWNLTLVRKFYATLSTN</sequence>
<evidence type="ECO:0000313" key="2">
    <source>
        <dbReference type="Proteomes" id="UP000196475"/>
    </source>
</evidence>
<proteinExistence type="predicted"/>
<gene>
    <name evidence="1" type="ORF">BAA01_07495</name>
</gene>
<dbReference type="Proteomes" id="UP000196475">
    <property type="component" value="Unassembled WGS sequence"/>
</dbReference>
<reference evidence="2" key="1">
    <citation type="submission" date="2016-06" db="EMBL/GenBank/DDBJ databases">
        <authorList>
            <person name="Nascimento L."/>
            <person name="Pereira R.V."/>
            <person name="Martins L.F."/>
            <person name="Quaggio R.B."/>
            <person name="Silva A.M."/>
            <person name="Setubal J.C."/>
        </authorList>
    </citation>
    <scope>NUCLEOTIDE SEQUENCE [LARGE SCALE GENOMIC DNA]</scope>
</reference>
<dbReference type="AlphaFoldDB" id="A0A1Y3PTZ0"/>
<dbReference type="EMBL" id="LZRT01000010">
    <property type="protein sequence ID" value="OUM90811.1"/>
    <property type="molecule type" value="Genomic_DNA"/>
</dbReference>
<accession>A0A1Y3PTZ0</accession>
<evidence type="ECO:0000313" key="1">
    <source>
        <dbReference type="EMBL" id="OUM90811.1"/>
    </source>
</evidence>
<name>A0A1Y3PTZ0_9BACI</name>
<organism evidence="1 2">
    <name type="scientific">Bacillus thermozeamaize</name>
    <dbReference type="NCBI Taxonomy" id="230954"/>
    <lineage>
        <taxon>Bacteria</taxon>
        <taxon>Bacillati</taxon>
        <taxon>Bacillota</taxon>
        <taxon>Bacilli</taxon>
        <taxon>Bacillales</taxon>
        <taxon>Bacillaceae</taxon>
        <taxon>Bacillus</taxon>
    </lineage>
</organism>